<feature type="transmembrane region" description="Helical" evidence="7">
    <location>
        <begin position="144"/>
        <end position="168"/>
    </location>
</feature>
<dbReference type="Proteomes" id="UP000678393">
    <property type="component" value="Unassembled WGS sequence"/>
</dbReference>
<evidence type="ECO:0000256" key="2">
    <source>
        <dbReference type="ARBA" id="ARBA00022448"/>
    </source>
</evidence>
<comment type="caution">
    <text evidence="8">The sequence shown here is derived from an EMBL/GenBank/DDBJ whole genome shotgun (WGS) entry which is preliminary data.</text>
</comment>
<feature type="transmembrane region" description="Helical" evidence="7">
    <location>
        <begin position="110"/>
        <end position="132"/>
    </location>
</feature>
<feature type="transmembrane region" description="Helical" evidence="7">
    <location>
        <begin position="392"/>
        <end position="417"/>
    </location>
</feature>
<dbReference type="InterPro" id="IPR052983">
    <property type="entry name" value="MFS_Riboflavin_Transporter"/>
</dbReference>
<evidence type="ECO:0000256" key="4">
    <source>
        <dbReference type="ARBA" id="ARBA00022989"/>
    </source>
</evidence>
<keyword evidence="3 7" id="KW-0812">Transmembrane</keyword>
<dbReference type="PANTHER" id="PTHR43385">
    <property type="entry name" value="RIBOFLAVIN TRANSPORTER RIBJ"/>
    <property type="match status" value="1"/>
</dbReference>
<dbReference type="EMBL" id="CAJHNH020000199">
    <property type="protein sequence ID" value="CAG5116011.1"/>
    <property type="molecule type" value="Genomic_DNA"/>
</dbReference>
<dbReference type="AlphaFoldDB" id="A0A8S3YKQ0"/>
<feature type="compositionally biased region" description="Basic and acidic residues" evidence="6">
    <location>
        <begin position="267"/>
        <end position="280"/>
    </location>
</feature>
<reference evidence="8" key="1">
    <citation type="submission" date="2021-04" db="EMBL/GenBank/DDBJ databases">
        <authorList>
            <consortium name="Molecular Ecology Group"/>
        </authorList>
    </citation>
    <scope>NUCLEOTIDE SEQUENCE</scope>
</reference>
<dbReference type="InterPro" id="IPR036259">
    <property type="entry name" value="MFS_trans_sf"/>
</dbReference>
<keyword evidence="2" id="KW-0813">Transport</keyword>
<keyword evidence="4 7" id="KW-1133">Transmembrane helix</keyword>
<name>A0A8S3YKQ0_9EUPU</name>
<feature type="transmembrane region" description="Helical" evidence="7">
    <location>
        <begin position="302"/>
        <end position="324"/>
    </location>
</feature>
<evidence type="ECO:0000256" key="1">
    <source>
        <dbReference type="ARBA" id="ARBA00004141"/>
    </source>
</evidence>
<keyword evidence="5 7" id="KW-0472">Membrane</keyword>
<dbReference type="SUPFAM" id="SSF103473">
    <property type="entry name" value="MFS general substrate transporter"/>
    <property type="match status" value="1"/>
</dbReference>
<feature type="transmembrane region" description="Helical" evidence="7">
    <location>
        <begin position="368"/>
        <end position="386"/>
    </location>
</feature>
<gene>
    <name evidence="8" type="ORF">CUNI_LOCUS1569</name>
</gene>
<evidence type="ECO:0000313" key="8">
    <source>
        <dbReference type="EMBL" id="CAG5116011.1"/>
    </source>
</evidence>
<sequence length="483" mass="53002">MRSQIESFLVVAGVIAGGVLVNVPLAVGWFYGNLSPYIDSYFIASLGRENHTAGSLWMTSLWLLAISPCLVLSGYMVRYIGPRWTLVSGMICFNVGIFMSYFTLKSSFVSLHVTLAVMTGLGCGLSYSMTLLYAGTWVKSRVGLATAAVSCTLGGGALFVNLAITFYINPHNLQPDIFVGDSTYFSQREIIDRVPTVFLVIGGLSSGCHLVAIFLMRHHPDFDKYKNSARKSLENGISSTNLTDKSVSKTASYASTGTSYTSAANDCENKSSCHEGDLPDGTKDLTEQELQLSPGQVLKSSAFYLISISVALLMVGYTIELSMYKQFGLVYIPDDYFVANIGVGINIVVAVSRILWGYTLDIFNVKTMFIAVTSSHTILSAFWYFTPLANRWLYLFCTLALQASFNGIMIVAPVGVLRLFGKEYYLINYGMTFSVSNVSFLTIPQVAVIVRATLGWYWLFCLVPTTSLLALILSLCLPKFPQQ</sequence>
<protein>
    <submittedName>
        <fullName evidence="8">Uncharacterized protein</fullName>
    </submittedName>
</protein>
<feature type="transmembrane region" description="Helical" evidence="7">
    <location>
        <begin position="456"/>
        <end position="477"/>
    </location>
</feature>
<keyword evidence="9" id="KW-1185">Reference proteome</keyword>
<feature type="transmembrane region" description="Helical" evidence="7">
    <location>
        <begin position="84"/>
        <end position="104"/>
    </location>
</feature>
<comment type="subcellular location">
    <subcellularLocation>
        <location evidence="1">Membrane</location>
        <topology evidence="1">Multi-pass membrane protein</topology>
    </subcellularLocation>
</comment>
<evidence type="ECO:0000256" key="6">
    <source>
        <dbReference type="SAM" id="MobiDB-lite"/>
    </source>
</evidence>
<proteinExistence type="predicted"/>
<dbReference type="GO" id="GO:0016020">
    <property type="term" value="C:membrane"/>
    <property type="evidence" value="ECO:0007669"/>
    <property type="project" value="UniProtKB-SubCell"/>
</dbReference>
<dbReference type="GO" id="GO:0022857">
    <property type="term" value="F:transmembrane transporter activity"/>
    <property type="evidence" value="ECO:0007669"/>
    <property type="project" value="InterPro"/>
</dbReference>
<feature type="transmembrane region" description="Helical" evidence="7">
    <location>
        <begin position="196"/>
        <end position="216"/>
    </location>
</feature>
<dbReference type="Gene3D" id="1.20.1250.20">
    <property type="entry name" value="MFS general substrate transporter like domains"/>
    <property type="match status" value="2"/>
</dbReference>
<evidence type="ECO:0000256" key="3">
    <source>
        <dbReference type="ARBA" id="ARBA00022692"/>
    </source>
</evidence>
<organism evidence="8 9">
    <name type="scientific">Candidula unifasciata</name>
    <dbReference type="NCBI Taxonomy" id="100452"/>
    <lineage>
        <taxon>Eukaryota</taxon>
        <taxon>Metazoa</taxon>
        <taxon>Spiralia</taxon>
        <taxon>Lophotrochozoa</taxon>
        <taxon>Mollusca</taxon>
        <taxon>Gastropoda</taxon>
        <taxon>Heterobranchia</taxon>
        <taxon>Euthyneura</taxon>
        <taxon>Panpulmonata</taxon>
        <taxon>Eupulmonata</taxon>
        <taxon>Stylommatophora</taxon>
        <taxon>Helicina</taxon>
        <taxon>Helicoidea</taxon>
        <taxon>Geomitridae</taxon>
        <taxon>Candidula</taxon>
    </lineage>
</organism>
<dbReference type="PANTHER" id="PTHR43385:SF1">
    <property type="entry name" value="RIBOFLAVIN TRANSPORTER RIBJ"/>
    <property type="match status" value="1"/>
</dbReference>
<dbReference type="InterPro" id="IPR011701">
    <property type="entry name" value="MFS"/>
</dbReference>
<feature type="transmembrane region" description="Helical" evidence="7">
    <location>
        <begin position="336"/>
        <end position="356"/>
    </location>
</feature>
<accession>A0A8S3YKQ0</accession>
<evidence type="ECO:0000256" key="5">
    <source>
        <dbReference type="ARBA" id="ARBA00023136"/>
    </source>
</evidence>
<dbReference type="Pfam" id="PF07690">
    <property type="entry name" value="MFS_1"/>
    <property type="match status" value="1"/>
</dbReference>
<evidence type="ECO:0000313" key="9">
    <source>
        <dbReference type="Proteomes" id="UP000678393"/>
    </source>
</evidence>
<feature type="transmembrane region" description="Helical" evidence="7">
    <location>
        <begin position="56"/>
        <end position="77"/>
    </location>
</feature>
<evidence type="ECO:0000256" key="7">
    <source>
        <dbReference type="SAM" id="Phobius"/>
    </source>
</evidence>
<feature type="region of interest" description="Disordered" evidence="6">
    <location>
        <begin position="257"/>
        <end position="280"/>
    </location>
</feature>
<feature type="transmembrane region" description="Helical" evidence="7">
    <location>
        <begin position="429"/>
        <end position="450"/>
    </location>
</feature>
<dbReference type="OrthoDB" id="410267at2759"/>
<feature type="transmembrane region" description="Helical" evidence="7">
    <location>
        <begin position="7"/>
        <end position="31"/>
    </location>
</feature>